<dbReference type="Proteomes" id="UP001156831">
    <property type="component" value="Unassembled WGS sequence"/>
</dbReference>
<feature type="domain" description="SMP-30/Gluconolactonase/LRE-like region" evidence="2">
    <location>
        <begin position="68"/>
        <end position="283"/>
    </location>
</feature>
<reference evidence="3 4" key="1">
    <citation type="submission" date="2023-04" db="EMBL/GenBank/DDBJ databases">
        <title>Luteimonas sp. M1R5S18.</title>
        <authorList>
            <person name="Sun J.-Q."/>
        </authorList>
    </citation>
    <scope>NUCLEOTIDE SEQUENCE [LARGE SCALE GENOMIC DNA]</scope>
    <source>
        <strain evidence="3 4">M1R5S18</strain>
    </source>
</reference>
<comment type="caution">
    <text evidence="3">The sequence shown here is derived from an EMBL/GenBank/DDBJ whole genome shotgun (WGS) entry which is preliminary data.</text>
</comment>
<sequence>MPILPLHPKPLRRILPILALLVSPAICEPLYVTTDHVGDGSFTASIEGPATGPDGALYAVNFQREGTIGRVTGGHGDARVDLFVQLPAGRTGNGIVFDAGGRMYVADYTGHAILRIDPRTRAVAVHAHDPRMHQPNDLAIAPDGTLYASDPRWSHGDGQLWRIDRDGQVHLLETGMGTTNGIEVSPDGRRLYVNESVQRRVWAYDIDAGGGVSGKRLLIAFDDHGLDGMRTDERGNLYIARYGAGTVAIVSPQGTLLREVALAGRKPTNLAFGGRDGRSVFVTLQDRGAIETFRSAHRGRASGGASLALTPTAAAAPGTP</sequence>
<protein>
    <submittedName>
        <fullName evidence="3">SMP-30/gluconolactonase/LRE family protein</fullName>
    </submittedName>
</protein>
<evidence type="ECO:0000256" key="1">
    <source>
        <dbReference type="SAM" id="MobiDB-lite"/>
    </source>
</evidence>
<evidence type="ECO:0000313" key="3">
    <source>
        <dbReference type="EMBL" id="MDH5830718.1"/>
    </source>
</evidence>
<accession>A0ABT6JJ61</accession>
<dbReference type="SUPFAM" id="SSF63829">
    <property type="entry name" value="Calcium-dependent phosphotriesterase"/>
    <property type="match status" value="1"/>
</dbReference>
<dbReference type="InterPro" id="IPR051262">
    <property type="entry name" value="SMP-30/CGR1_Lactonase"/>
</dbReference>
<dbReference type="Gene3D" id="2.120.10.30">
    <property type="entry name" value="TolB, C-terminal domain"/>
    <property type="match status" value="1"/>
</dbReference>
<evidence type="ECO:0000313" key="4">
    <source>
        <dbReference type="Proteomes" id="UP001156831"/>
    </source>
</evidence>
<dbReference type="InterPro" id="IPR013658">
    <property type="entry name" value="SGL"/>
</dbReference>
<organism evidence="3 4">
    <name type="scientific">Luteimonas rhizosphaericola</name>
    <dbReference type="NCBI Taxonomy" id="3042024"/>
    <lineage>
        <taxon>Bacteria</taxon>
        <taxon>Pseudomonadati</taxon>
        <taxon>Pseudomonadota</taxon>
        <taxon>Gammaproteobacteria</taxon>
        <taxon>Lysobacterales</taxon>
        <taxon>Lysobacteraceae</taxon>
        <taxon>Luteimonas</taxon>
    </lineage>
</organism>
<feature type="region of interest" description="Disordered" evidence="1">
    <location>
        <begin position="301"/>
        <end position="320"/>
    </location>
</feature>
<keyword evidence="4" id="KW-1185">Reference proteome</keyword>
<dbReference type="PANTHER" id="PTHR47572">
    <property type="entry name" value="LIPOPROTEIN-RELATED"/>
    <property type="match status" value="1"/>
</dbReference>
<dbReference type="PANTHER" id="PTHR47572:SF5">
    <property type="entry name" value="BLR2277 PROTEIN"/>
    <property type="match status" value="1"/>
</dbReference>
<dbReference type="RefSeq" id="WP_280601541.1">
    <property type="nucleotide sequence ID" value="NZ_JARXRN010000025.1"/>
</dbReference>
<dbReference type="InterPro" id="IPR011042">
    <property type="entry name" value="6-blade_b-propeller_TolB-like"/>
</dbReference>
<evidence type="ECO:0000259" key="2">
    <source>
        <dbReference type="Pfam" id="PF08450"/>
    </source>
</evidence>
<gene>
    <name evidence="3" type="ORF">QFW80_09370</name>
</gene>
<dbReference type="Pfam" id="PF08450">
    <property type="entry name" value="SGL"/>
    <property type="match status" value="1"/>
</dbReference>
<feature type="compositionally biased region" description="Low complexity" evidence="1">
    <location>
        <begin position="303"/>
        <end position="320"/>
    </location>
</feature>
<proteinExistence type="predicted"/>
<dbReference type="EMBL" id="JARXRN010000025">
    <property type="protein sequence ID" value="MDH5830718.1"/>
    <property type="molecule type" value="Genomic_DNA"/>
</dbReference>
<name>A0ABT6JJ61_9GAMM</name>